<dbReference type="InterPro" id="IPR058163">
    <property type="entry name" value="LysR-type_TF_proteobact-type"/>
</dbReference>
<evidence type="ECO:0000256" key="4">
    <source>
        <dbReference type="ARBA" id="ARBA00023163"/>
    </source>
</evidence>
<feature type="domain" description="HTH lysR-type" evidence="5">
    <location>
        <begin position="3"/>
        <end position="60"/>
    </location>
</feature>
<dbReference type="Proteomes" id="UP000008888">
    <property type="component" value="Chromosome"/>
</dbReference>
<dbReference type="HOGENOM" id="CLU_039613_16_2_6"/>
<dbReference type="GO" id="GO:0003677">
    <property type="term" value="F:DNA binding"/>
    <property type="evidence" value="ECO:0007669"/>
    <property type="project" value="UniProtKB-KW"/>
</dbReference>
<dbReference type="EMBL" id="CP002738">
    <property type="protein sequence ID" value="AEF99952.1"/>
    <property type="molecule type" value="Genomic_DNA"/>
</dbReference>
<dbReference type="eggNOG" id="COG0583">
    <property type="taxonomic scope" value="Bacteria"/>
</dbReference>
<dbReference type="InterPro" id="IPR036388">
    <property type="entry name" value="WH-like_DNA-bd_sf"/>
</dbReference>
<organism evidence="6 7">
    <name type="scientific">Methylomonas methanica (strain DSM 25384 / MC09)</name>
    <dbReference type="NCBI Taxonomy" id="857087"/>
    <lineage>
        <taxon>Bacteria</taxon>
        <taxon>Pseudomonadati</taxon>
        <taxon>Pseudomonadota</taxon>
        <taxon>Gammaproteobacteria</taxon>
        <taxon>Methylococcales</taxon>
        <taxon>Methylococcaceae</taxon>
        <taxon>Methylomonas</taxon>
    </lineage>
</organism>
<evidence type="ECO:0000259" key="5">
    <source>
        <dbReference type="PROSITE" id="PS50931"/>
    </source>
</evidence>
<dbReference type="PROSITE" id="PS50931">
    <property type="entry name" value="HTH_LYSR"/>
    <property type="match status" value="1"/>
</dbReference>
<dbReference type="InterPro" id="IPR005119">
    <property type="entry name" value="LysR_subst-bd"/>
</dbReference>
<dbReference type="PANTHER" id="PTHR30537:SF5">
    <property type="entry name" value="HTH-TYPE TRANSCRIPTIONAL ACTIVATOR TTDR-RELATED"/>
    <property type="match status" value="1"/>
</dbReference>
<dbReference type="FunFam" id="1.10.10.10:FF:000001">
    <property type="entry name" value="LysR family transcriptional regulator"/>
    <property type="match status" value="1"/>
</dbReference>
<evidence type="ECO:0000256" key="1">
    <source>
        <dbReference type="ARBA" id="ARBA00009437"/>
    </source>
</evidence>
<keyword evidence="4" id="KW-0804">Transcription</keyword>
<dbReference type="KEGG" id="mmt:Metme_1531"/>
<keyword evidence="3" id="KW-0238">DNA-binding</keyword>
<dbReference type="OrthoDB" id="5572602at2"/>
<dbReference type="AlphaFoldDB" id="F9ZZY4"/>
<dbReference type="Gene3D" id="1.10.10.10">
    <property type="entry name" value="Winged helix-like DNA-binding domain superfamily/Winged helix DNA-binding domain"/>
    <property type="match status" value="1"/>
</dbReference>
<dbReference type="InterPro" id="IPR000847">
    <property type="entry name" value="LysR_HTH_N"/>
</dbReference>
<keyword evidence="2" id="KW-0805">Transcription regulation</keyword>
<dbReference type="SUPFAM" id="SSF46785">
    <property type="entry name" value="Winged helix' DNA-binding domain"/>
    <property type="match status" value="1"/>
</dbReference>
<dbReference type="Pfam" id="PF03466">
    <property type="entry name" value="LysR_substrate"/>
    <property type="match status" value="1"/>
</dbReference>
<name>F9ZZY4_METMM</name>
<accession>F9ZZY4</accession>
<dbReference type="Pfam" id="PF00126">
    <property type="entry name" value="HTH_1"/>
    <property type="match status" value="1"/>
</dbReference>
<dbReference type="GO" id="GO:0003700">
    <property type="term" value="F:DNA-binding transcription factor activity"/>
    <property type="evidence" value="ECO:0007669"/>
    <property type="project" value="InterPro"/>
</dbReference>
<evidence type="ECO:0000256" key="3">
    <source>
        <dbReference type="ARBA" id="ARBA00023125"/>
    </source>
</evidence>
<evidence type="ECO:0000313" key="6">
    <source>
        <dbReference type="EMBL" id="AEF99952.1"/>
    </source>
</evidence>
<evidence type="ECO:0000313" key="7">
    <source>
        <dbReference type="Proteomes" id="UP000008888"/>
    </source>
</evidence>
<comment type="similarity">
    <text evidence="1">Belongs to the LysR transcriptional regulatory family.</text>
</comment>
<sequence length="305" mass="34086">MHIEPNDLWLFAKIADIGSFSKASVSIGLPKSTLSRRISRLEKQLGERLFQRTTRQLNLTEFGLKLLGHGRQIAEDVDAAVALAQHRQLQPSGVLRVSMPNDFANLVLLPLLAEFISQHPAITLEIDLSARRVDLLSEQYDLAIRMGDLPDDTTLAAKPVFRYTWGLYASNEYLDLHGVPEQPDDLCRHAVLQLLARQRDSQPLQLTRGDTAWSGTLPAKVTANSPELLVKLALRHLGIAASPMVYANAYVKTGRLLRVLPEWEFPTVTAWAVFPGRRLMPGKTRALLDFLEAGLSKLEWESLNL</sequence>
<dbReference type="STRING" id="857087.Metme_1531"/>
<dbReference type="InterPro" id="IPR036390">
    <property type="entry name" value="WH_DNA-bd_sf"/>
</dbReference>
<evidence type="ECO:0000256" key="2">
    <source>
        <dbReference type="ARBA" id="ARBA00023015"/>
    </source>
</evidence>
<dbReference type="Gene3D" id="3.40.190.290">
    <property type="match status" value="1"/>
</dbReference>
<dbReference type="CDD" id="cd08422">
    <property type="entry name" value="PBP2_CrgA_like"/>
    <property type="match status" value="1"/>
</dbReference>
<dbReference type="SUPFAM" id="SSF53850">
    <property type="entry name" value="Periplasmic binding protein-like II"/>
    <property type="match status" value="1"/>
</dbReference>
<reference key="2">
    <citation type="submission" date="2011-05" db="EMBL/GenBank/DDBJ databases">
        <title>Complete genome sequence of the aerobic marine methanotroph Methylomonas methanica MC09.</title>
        <authorList>
            <person name="Boden R."/>
            <person name="Cunliffe M."/>
            <person name="Scanlan J."/>
            <person name="Moussard H."/>
            <person name="Kits K.D."/>
            <person name="Klotz M."/>
            <person name="Jetten M."/>
            <person name="Vuilleumier S."/>
            <person name="Han J."/>
            <person name="Peters L."/>
            <person name="Mikhailova N."/>
            <person name="Teshima H."/>
            <person name="Tapia R."/>
            <person name="Kyrpides N."/>
            <person name="Ivanova N."/>
            <person name="Pagani I."/>
            <person name="Cheng J.-F."/>
            <person name="Goodwin L."/>
            <person name="Han C."/>
            <person name="Hauser L."/>
            <person name="Land M."/>
            <person name="Lapidus A."/>
            <person name="Lucas S."/>
            <person name="Pitluck S."/>
            <person name="Woyke T."/>
            <person name="Stein L.Y."/>
            <person name="Murrell C."/>
        </authorList>
    </citation>
    <scope>NUCLEOTIDE SEQUENCE</scope>
    <source>
        <strain>MC09</strain>
    </source>
</reference>
<gene>
    <name evidence="6" type="ordered locus">Metme_1531</name>
</gene>
<reference evidence="6 7" key="1">
    <citation type="journal article" date="2011" name="J. Bacteriol.">
        <title>Complete Genome Sequence of the Aerobic Marine Methanotroph Methylomonas methanica MC09.</title>
        <authorList>
            <person name="Boden R."/>
            <person name="Cunliffe M."/>
            <person name="Scanlan J."/>
            <person name="Moussard H."/>
            <person name="Kits K.D."/>
            <person name="Klotz M.G."/>
            <person name="Jetten M.S."/>
            <person name="Vuilleumier S."/>
            <person name="Han J."/>
            <person name="Peters L."/>
            <person name="Mikhailova N."/>
            <person name="Teshima H."/>
            <person name="Tapia R."/>
            <person name="Kyrpides N."/>
            <person name="Ivanova N."/>
            <person name="Pagani I."/>
            <person name="Cheng J.F."/>
            <person name="Goodwin L."/>
            <person name="Han C."/>
            <person name="Hauser L."/>
            <person name="Land M.L."/>
            <person name="Lapidus A."/>
            <person name="Lucas S."/>
            <person name="Pitluck S."/>
            <person name="Woyke T."/>
            <person name="Stein L."/>
            <person name="Murrell J.C."/>
        </authorList>
    </citation>
    <scope>NUCLEOTIDE SEQUENCE [LARGE SCALE GENOMIC DNA]</scope>
    <source>
        <strain evidence="6 7">MC09</strain>
    </source>
</reference>
<keyword evidence="7" id="KW-1185">Reference proteome</keyword>
<reference evidence="7" key="3">
    <citation type="submission" date="2011-05" db="EMBL/GenBank/DDBJ databases">
        <title>Complete sequence of Methylomonas methanica MC09.</title>
        <authorList>
            <consortium name="US DOE Joint Genome Institute"/>
            <person name="Lucas S."/>
            <person name="Han J."/>
            <person name="Lapidus A."/>
            <person name="Cheng J.-F."/>
            <person name="Goodwin L."/>
            <person name="Pitluck S."/>
            <person name="Peters L."/>
            <person name="Mikhailova N."/>
            <person name="Teshima H."/>
            <person name="Han C."/>
            <person name="Tapia R."/>
            <person name="Land M."/>
            <person name="Hauser L."/>
            <person name="Kyrpides N."/>
            <person name="Ivanova N."/>
            <person name="Pagani I."/>
            <person name="Stein L."/>
            <person name="Woyke T."/>
        </authorList>
    </citation>
    <scope>NUCLEOTIDE SEQUENCE [LARGE SCALE GENOMIC DNA]</scope>
    <source>
        <strain evidence="7">MC09</strain>
    </source>
</reference>
<proteinExistence type="inferred from homology"/>
<protein>
    <submittedName>
        <fullName evidence="6">Transcriptional regulator, LysR family</fullName>
    </submittedName>
</protein>
<dbReference type="PANTHER" id="PTHR30537">
    <property type="entry name" value="HTH-TYPE TRANSCRIPTIONAL REGULATOR"/>
    <property type="match status" value="1"/>
</dbReference>